<reference evidence="1" key="1">
    <citation type="submission" date="2018-06" db="EMBL/GenBank/DDBJ databases">
        <authorList>
            <consortium name="Pathogen Informatics"/>
            <person name="Doyle S."/>
        </authorList>
    </citation>
    <scope>NUCLEOTIDE SEQUENCE [LARGE SCALE GENOMIC DNA]</scope>
    <source>
        <strain evidence="1">NCTC11421</strain>
    </source>
</reference>
<name>A0A378VYH2_NEIGO</name>
<dbReference type="AlphaFoldDB" id="A0A378VYH2"/>
<sequence length="36" mass="4366">MANNKTLFDWVEDRKSMLEEMEQTDFSRCLNLFPII</sequence>
<proteinExistence type="predicted"/>
<organism evidence="1">
    <name type="scientific">Neisseria gonorrhoeae</name>
    <dbReference type="NCBI Taxonomy" id="485"/>
    <lineage>
        <taxon>Bacteria</taxon>
        <taxon>Pseudomonadati</taxon>
        <taxon>Pseudomonadota</taxon>
        <taxon>Betaproteobacteria</taxon>
        <taxon>Neisseriales</taxon>
        <taxon>Neisseriaceae</taxon>
        <taxon>Neisseria</taxon>
    </lineage>
</organism>
<gene>
    <name evidence="1" type="ORF">NCTC11421_01838</name>
</gene>
<evidence type="ECO:0000313" key="1">
    <source>
        <dbReference type="EMBL" id="SUA23848.1"/>
    </source>
</evidence>
<protein>
    <submittedName>
        <fullName evidence="1">Type III restriction/modification system enzyme</fullName>
    </submittedName>
</protein>
<dbReference type="EMBL" id="UGRI01000001">
    <property type="protein sequence ID" value="SUA23848.1"/>
    <property type="molecule type" value="Genomic_DNA"/>
</dbReference>
<accession>A0A378VYH2</accession>